<keyword evidence="3" id="KW-1185">Reference proteome</keyword>
<dbReference type="RefSeq" id="WP_143086644.1">
    <property type="nucleotide sequence ID" value="NZ_FOFT01000002.1"/>
</dbReference>
<evidence type="ECO:0000256" key="1">
    <source>
        <dbReference type="SAM" id="Coils"/>
    </source>
</evidence>
<proteinExistence type="predicted"/>
<dbReference type="AlphaFoldDB" id="A0A1H9FAV5"/>
<evidence type="ECO:0008006" key="4">
    <source>
        <dbReference type="Google" id="ProtNLM"/>
    </source>
</evidence>
<reference evidence="3" key="1">
    <citation type="submission" date="2016-10" db="EMBL/GenBank/DDBJ databases">
        <authorList>
            <person name="Varghese N."/>
            <person name="Submissions S."/>
        </authorList>
    </citation>
    <scope>NUCLEOTIDE SEQUENCE [LARGE SCALE GENOMIC DNA]</scope>
    <source>
        <strain evidence="3">CGMCC 4.578</strain>
    </source>
</reference>
<feature type="coiled-coil region" evidence="1">
    <location>
        <begin position="128"/>
        <end position="165"/>
    </location>
</feature>
<name>A0A1H9FAV5_9PSEU</name>
<accession>A0A1H9FAV5</accession>
<dbReference type="OrthoDB" id="5379188at2"/>
<dbReference type="Proteomes" id="UP000199028">
    <property type="component" value="Unassembled WGS sequence"/>
</dbReference>
<organism evidence="2 3">
    <name type="scientific">Lentzea flaviverrucosa</name>
    <dbReference type="NCBI Taxonomy" id="200379"/>
    <lineage>
        <taxon>Bacteria</taxon>
        <taxon>Bacillati</taxon>
        <taxon>Actinomycetota</taxon>
        <taxon>Actinomycetes</taxon>
        <taxon>Pseudonocardiales</taxon>
        <taxon>Pseudonocardiaceae</taxon>
        <taxon>Lentzea</taxon>
    </lineage>
</organism>
<protein>
    <recommendedName>
        <fullName evidence="4">HNH endonuclease</fullName>
    </recommendedName>
</protein>
<evidence type="ECO:0000313" key="3">
    <source>
        <dbReference type="Proteomes" id="UP000199028"/>
    </source>
</evidence>
<evidence type="ECO:0000313" key="2">
    <source>
        <dbReference type="EMBL" id="SEQ35060.1"/>
    </source>
</evidence>
<dbReference type="EMBL" id="FOFT01000002">
    <property type="protein sequence ID" value="SEQ35060.1"/>
    <property type="molecule type" value="Genomic_DNA"/>
</dbReference>
<keyword evidence="1" id="KW-0175">Coiled coil</keyword>
<gene>
    <name evidence="2" type="ORF">SAMN05216195_102214</name>
</gene>
<sequence length="226" mass="24986">MATRDYSPAVRAALTAFSAGKCYWPGCGEQLLRLVNGKYRMALDIAHVCALNPDGPRYDPTMTDKERNDFPNLIYLCRLHHRVVDEDGGDAYSVELLLDWKADRETSGQRSLQAQSPVTVELFETVIVEAMERRDDQIKETLARLAQTDLEAARLLRELQEELAAIRRTGAVVDPDTAAMLSDAAFQLRGLPDSAGMLSEAAEQLVGLPDLVTQLNNAADRLNGLQ</sequence>